<reference evidence="1 2" key="1">
    <citation type="journal article" date="2016" name="Proc. Natl. Acad. Sci. U.S.A.">
        <title>Comparative genomics of biotechnologically important yeasts.</title>
        <authorList>
            <person name="Riley R."/>
            <person name="Haridas S."/>
            <person name="Wolfe K.H."/>
            <person name="Lopes M.R."/>
            <person name="Hittinger C.T."/>
            <person name="Goeker M."/>
            <person name="Salamov A.A."/>
            <person name="Wisecaver J.H."/>
            <person name="Long T.M."/>
            <person name="Calvey C.H."/>
            <person name="Aerts A.L."/>
            <person name="Barry K.W."/>
            <person name="Choi C."/>
            <person name="Clum A."/>
            <person name="Coughlan A.Y."/>
            <person name="Deshpande S."/>
            <person name="Douglass A.P."/>
            <person name="Hanson S.J."/>
            <person name="Klenk H.-P."/>
            <person name="LaButti K.M."/>
            <person name="Lapidus A."/>
            <person name="Lindquist E.A."/>
            <person name="Lipzen A.M."/>
            <person name="Meier-Kolthoff J.P."/>
            <person name="Ohm R.A."/>
            <person name="Otillar R.P."/>
            <person name="Pangilinan J.L."/>
            <person name="Peng Y."/>
            <person name="Rokas A."/>
            <person name="Rosa C.A."/>
            <person name="Scheuner C."/>
            <person name="Sibirny A.A."/>
            <person name="Slot J.C."/>
            <person name="Stielow J.B."/>
            <person name="Sun H."/>
            <person name="Kurtzman C.P."/>
            <person name="Blackwell M."/>
            <person name="Grigoriev I.V."/>
            <person name="Jeffries T.W."/>
        </authorList>
    </citation>
    <scope>NUCLEOTIDE SEQUENCE [LARGE SCALE GENOMIC DNA]</scope>
    <source>
        <strain evidence="1 2">NRRL Y-2026</strain>
    </source>
</reference>
<keyword evidence="2" id="KW-1185">Reference proteome</keyword>
<dbReference type="OrthoDB" id="3994402at2759"/>
<dbReference type="Proteomes" id="UP000094455">
    <property type="component" value="Unassembled WGS sequence"/>
</dbReference>
<sequence>MRSLPQPRYSRTRTIQRIFRSIINLFSTGYVSDSSAFAHHTVLDKSSRKTRIRTSRVTGKPTPRNTMVNKLGTKLVSELIEDEGLISKVVQNEIGGLAEGVGGASIVNDINHRSKKSIFSFWKSGEKPDLSL</sequence>
<accession>A0A1E3NMF4</accession>
<gene>
    <name evidence="1" type="ORF">PICMEDRAFT_72619</name>
</gene>
<dbReference type="GeneID" id="30180938"/>
<evidence type="ECO:0000313" key="2">
    <source>
        <dbReference type="Proteomes" id="UP000094455"/>
    </source>
</evidence>
<dbReference type="EMBL" id="KV454003">
    <property type="protein sequence ID" value="ODQ46563.1"/>
    <property type="molecule type" value="Genomic_DNA"/>
</dbReference>
<name>A0A1E3NMF4_9ASCO</name>
<dbReference type="RefSeq" id="XP_019017676.1">
    <property type="nucleotide sequence ID" value="XM_019164251.1"/>
</dbReference>
<evidence type="ECO:0000313" key="1">
    <source>
        <dbReference type="EMBL" id="ODQ46563.1"/>
    </source>
</evidence>
<dbReference type="AlphaFoldDB" id="A0A1E3NMF4"/>
<proteinExistence type="predicted"/>
<organism evidence="1 2">
    <name type="scientific">Pichia membranifaciens NRRL Y-2026</name>
    <dbReference type="NCBI Taxonomy" id="763406"/>
    <lineage>
        <taxon>Eukaryota</taxon>
        <taxon>Fungi</taxon>
        <taxon>Dikarya</taxon>
        <taxon>Ascomycota</taxon>
        <taxon>Saccharomycotina</taxon>
        <taxon>Pichiomycetes</taxon>
        <taxon>Pichiales</taxon>
        <taxon>Pichiaceae</taxon>
        <taxon>Pichia</taxon>
    </lineage>
</organism>
<protein>
    <submittedName>
        <fullName evidence="1">Uncharacterized protein</fullName>
    </submittedName>
</protein>